<dbReference type="EMBL" id="QCXX01000003">
    <property type="protein sequence ID" value="PUV24511.1"/>
    <property type="molecule type" value="Genomic_DNA"/>
</dbReference>
<comment type="caution">
    <text evidence="2">The sequence shown here is derived from an EMBL/GenBank/DDBJ whole genome shotgun (WGS) entry which is preliminary data.</text>
</comment>
<accession>A0A363NV34</accession>
<dbReference type="AlphaFoldDB" id="A0A363NV34"/>
<gene>
    <name evidence="2" type="ORF">DCO56_14305</name>
</gene>
<dbReference type="InterPro" id="IPR000595">
    <property type="entry name" value="cNMP-bd_dom"/>
</dbReference>
<protein>
    <submittedName>
        <fullName evidence="2">Crp/Fnr family transcriptional regulator</fullName>
    </submittedName>
</protein>
<dbReference type="Proteomes" id="UP000250831">
    <property type="component" value="Unassembled WGS sequence"/>
</dbReference>
<evidence type="ECO:0000313" key="3">
    <source>
        <dbReference type="Proteomes" id="UP000250831"/>
    </source>
</evidence>
<dbReference type="InterPro" id="IPR014710">
    <property type="entry name" value="RmlC-like_jellyroll"/>
</dbReference>
<organism evidence="2 3">
    <name type="scientific">Sphingobacterium athyrii</name>
    <dbReference type="NCBI Taxonomy" id="2152717"/>
    <lineage>
        <taxon>Bacteria</taxon>
        <taxon>Pseudomonadati</taxon>
        <taxon>Bacteroidota</taxon>
        <taxon>Sphingobacteriia</taxon>
        <taxon>Sphingobacteriales</taxon>
        <taxon>Sphingobacteriaceae</taxon>
        <taxon>Sphingobacterium</taxon>
    </lineage>
</organism>
<dbReference type="Pfam" id="PF00027">
    <property type="entry name" value="cNMP_binding"/>
    <property type="match status" value="1"/>
</dbReference>
<name>A0A363NV34_9SPHI</name>
<dbReference type="InterPro" id="IPR018490">
    <property type="entry name" value="cNMP-bd_dom_sf"/>
</dbReference>
<proteinExistence type="predicted"/>
<keyword evidence="3" id="KW-1185">Reference proteome</keyword>
<dbReference type="Gene3D" id="2.60.120.10">
    <property type="entry name" value="Jelly Rolls"/>
    <property type="match status" value="1"/>
</dbReference>
<sequence>MKTTLREHIAEIVSFSDEEFVYISSHFHYKKMKKNQFIIQAGQQKVNKYFVIKGILKSYYIDKDDREHIIQFAQPDWWITDYNAFFNNKVATINVQCITDCELLYISHDDLEKLSGEFHKMEHFFRVKSNAGYVASQERILTMLNLTAIERFNNFISLYPNLIQSIPKYLIASYIGVSREMLSRLSKNVTNHTK</sequence>
<evidence type="ECO:0000313" key="2">
    <source>
        <dbReference type="EMBL" id="PUV24511.1"/>
    </source>
</evidence>
<dbReference type="RefSeq" id="WP_108634437.1">
    <property type="nucleotide sequence ID" value="NZ_QCXX01000003.1"/>
</dbReference>
<reference evidence="2 3" key="1">
    <citation type="submission" date="2018-04" db="EMBL/GenBank/DDBJ databases">
        <title>Sphingobacterium sp. M46 Genome.</title>
        <authorList>
            <person name="Cheng J."/>
            <person name="Li Y."/>
        </authorList>
    </citation>
    <scope>NUCLEOTIDE SEQUENCE [LARGE SCALE GENOMIC DNA]</scope>
    <source>
        <strain evidence="2 3">M46</strain>
    </source>
</reference>
<feature type="domain" description="Cyclic nucleotide-binding" evidence="1">
    <location>
        <begin position="30"/>
        <end position="114"/>
    </location>
</feature>
<dbReference type="OrthoDB" id="1092431at2"/>
<dbReference type="CDD" id="cd00038">
    <property type="entry name" value="CAP_ED"/>
    <property type="match status" value="1"/>
</dbReference>
<evidence type="ECO:0000259" key="1">
    <source>
        <dbReference type="Pfam" id="PF00027"/>
    </source>
</evidence>
<dbReference type="SUPFAM" id="SSF51206">
    <property type="entry name" value="cAMP-binding domain-like"/>
    <property type="match status" value="1"/>
</dbReference>